<dbReference type="CDD" id="cd01741">
    <property type="entry name" value="GATase1_1"/>
    <property type="match status" value="1"/>
</dbReference>
<dbReference type="PROSITE" id="PS51273">
    <property type="entry name" value="GATASE_TYPE_1"/>
    <property type="match status" value="1"/>
</dbReference>
<dbReference type="PANTHER" id="PTHR42695">
    <property type="entry name" value="GLUTAMINE AMIDOTRANSFERASE YLR126C-RELATED"/>
    <property type="match status" value="1"/>
</dbReference>
<proteinExistence type="predicted"/>
<feature type="domain" description="Glutamine amidotransferase" evidence="1">
    <location>
        <begin position="25"/>
        <end position="185"/>
    </location>
</feature>
<sequence>MPTVLVIQPGDDDPLGRFDGWLEDRGVAIQTIRPYDDDAVPDQLTTDGLIVLGGDMSSNDDASYPWLEDIRVLLRDAARQEAPTLGICLGGQLLAQALGGSVVRGGTGVEAGLVTASATDEAPNDLLFNGIGPDYPVASMHGDVIEALPEGAVLLGTGATYPHQAFRAAPNAWGVQFHPEISPATYAEWAGAFHSTDADERTRVARGIDDLAAADPAVLETSALLAERFAGLVTDRSSQAGA</sequence>
<dbReference type="RefSeq" id="WP_188836361.1">
    <property type="nucleotide sequence ID" value="NZ_BMHI01000002.1"/>
</dbReference>
<dbReference type="Gene3D" id="3.40.50.880">
    <property type="match status" value="1"/>
</dbReference>
<keyword evidence="2" id="KW-0808">Transferase</keyword>
<protein>
    <submittedName>
        <fullName evidence="2">Aminotransferase</fullName>
    </submittedName>
</protein>
<dbReference type="Pfam" id="PF00117">
    <property type="entry name" value="GATase"/>
    <property type="match status" value="1"/>
</dbReference>
<dbReference type="InterPro" id="IPR017926">
    <property type="entry name" value="GATASE"/>
</dbReference>
<evidence type="ECO:0000313" key="2">
    <source>
        <dbReference type="EMBL" id="GGB26077.1"/>
    </source>
</evidence>
<keyword evidence="2" id="KW-0032">Aminotransferase</keyword>
<dbReference type="AlphaFoldDB" id="A0A916T039"/>
<accession>A0A916T039</accession>
<dbReference type="InterPro" id="IPR029062">
    <property type="entry name" value="Class_I_gatase-like"/>
</dbReference>
<dbReference type="EMBL" id="BMHI01000002">
    <property type="protein sequence ID" value="GGB26077.1"/>
    <property type="molecule type" value="Genomic_DNA"/>
</dbReference>
<dbReference type="Proteomes" id="UP000636793">
    <property type="component" value="Unassembled WGS sequence"/>
</dbReference>
<gene>
    <name evidence="2" type="ORF">GCM10011492_15320</name>
</gene>
<dbReference type="GO" id="GO:0008483">
    <property type="term" value="F:transaminase activity"/>
    <property type="evidence" value="ECO:0007669"/>
    <property type="project" value="UniProtKB-KW"/>
</dbReference>
<dbReference type="InterPro" id="IPR044992">
    <property type="entry name" value="ChyE-like"/>
</dbReference>
<dbReference type="GO" id="GO:0005829">
    <property type="term" value="C:cytosol"/>
    <property type="evidence" value="ECO:0007669"/>
    <property type="project" value="TreeGrafter"/>
</dbReference>
<reference evidence="2" key="2">
    <citation type="submission" date="2020-09" db="EMBL/GenBank/DDBJ databases">
        <authorList>
            <person name="Sun Q."/>
            <person name="Zhou Y."/>
        </authorList>
    </citation>
    <scope>NUCLEOTIDE SEQUENCE</scope>
    <source>
        <strain evidence="2">CGMCC 1.15085</strain>
    </source>
</reference>
<name>A0A916T039_9MICO</name>
<evidence type="ECO:0000259" key="1">
    <source>
        <dbReference type="Pfam" id="PF00117"/>
    </source>
</evidence>
<reference evidence="2" key="1">
    <citation type="journal article" date="2014" name="Int. J. Syst. Evol. Microbiol.">
        <title>Complete genome sequence of Corynebacterium casei LMG S-19264T (=DSM 44701T), isolated from a smear-ripened cheese.</title>
        <authorList>
            <consortium name="US DOE Joint Genome Institute (JGI-PGF)"/>
            <person name="Walter F."/>
            <person name="Albersmeier A."/>
            <person name="Kalinowski J."/>
            <person name="Ruckert C."/>
        </authorList>
    </citation>
    <scope>NUCLEOTIDE SEQUENCE</scope>
    <source>
        <strain evidence="2">CGMCC 1.15085</strain>
    </source>
</reference>
<keyword evidence="3" id="KW-1185">Reference proteome</keyword>
<comment type="caution">
    <text evidence="2">The sequence shown here is derived from an EMBL/GenBank/DDBJ whole genome shotgun (WGS) entry which is preliminary data.</text>
</comment>
<dbReference type="SUPFAM" id="SSF52317">
    <property type="entry name" value="Class I glutamine amidotransferase-like"/>
    <property type="match status" value="1"/>
</dbReference>
<evidence type="ECO:0000313" key="3">
    <source>
        <dbReference type="Proteomes" id="UP000636793"/>
    </source>
</evidence>
<organism evidence="2 3">
    <name type="scientific">Flexivirga endophytica</name>
    <dbReference type="NCBI Taxonomy" id="1849103"/>
    <lineage>
        <taxon>Bacteria</taxon>
        <taxon>Bacillati</taxon>
        <taxon>Actinomycetota</taxon>
        <taxon>Actinomycetes</taxon>
        <taxon>Micrococcales</taxon>
        <taxon>Dermacoccaceae</taxon>
        <taxon>Flexivirga</taxon>
    </lineage>
</organism>
<dbReference type="PANTHER" id="PTHR42695:SF5">
    <property type="entry name" value="GLUTAMINE AMIDOTRANSFERASE YLR126C-RELATED"/>
    <property type="match status" value="1"/>
</dbReference>